<dbReference type="PROSITE" id="PS50109">
    <property type="entry name" value="HIS_KIN"/>
    <property type="match status" value="1"/>
</dbReference>
<feature type="domain" description="Histidine kinase" evidence="11">
    <location>
        <begin position="220"/>
        <end position="406"/>
    </location>
</feature>
<feature type="transmembrane region" description="Helical" evidence="10">
    <location>
        <begin position="131"/>
        <end position="150"/>
    </location>
</feature>
<evidence type="ECO:0000313" key="13">
    <source>
        <dbReference type="EMBL" id="MBB4907594.1"/>
    </source>
</evidence>
<dbReference type="CDD" id="cd00082">
    <property type="entry name" value="HisKA"/>
    <property type="match status" value="1"/>
</dbReference>
<dbReference type="RefSeq" id="WP_184811773.1">
    <property type="nucleotide sequence ID" value="NZ_JACHJQ010000004.1"/>
</dbReference>
<dbReference type="GO" id="GO:0000155">
    <property type="term" value="F:phosphorelay sensor kinase activity"/>
    <property type="evidence" value="ECO:0007669"/>
    <property type="project" value="InterPro"/>
</dbReference>
<dbReference type="GO" id="GO:0005886">
    <property type="term" value="C:plasma membrane"/>
    <property type="evidence" value="ECO:0007669"/>
    <property type="project" value="UniProtKB-SubCell"/>
</dbReference>
<dbReference type="CDD" id="cd00075">
    <property type="entry name" value="HATPase"/>
    <property type="match status" value="1"/>
</dbReference>
<keyword evidence="5" id="KW-0808">Transferase</keyword>
<proteinExistence type="predicted"/>
<keyword evidence="6 10" id="KW-0812">Transmembrane</keyword>
<organism evidence="13 14">
    <name type="scientific">Actinophytocola algeriensis</name>
    <dbReference type="NCBI Taxonomy" id="1768010"/>
    <lineage>
        <taxon>Bacteria</taxon>
        <taxon>Bacillati</taxon>
        <taxon>Actinomycetota</taxon>
        <taxon>Actinomycetes</taxon>
        <taxon>Pseudonocardiales</taxon>
        <taxon>Pseudonocardiaceae</taxon>
    </lineage>
</organism>
<dbReference type="EC" id="2.7.13.3" evidence="3"/>
<keyword evidence="10" id="KW-0472">Membrane</keyword>
<dbReference type="InterPro" id="IPR005467">
    <property type="entry name" value="His_kinase_dom"/>
</dbReference>
<dbReference type="SUPFAM" id="SSF47384">
    <property type="entry name" value="Homodimeric domain of signal transducing histidine kinase"/>
    <property type="match status" value="1"/>
</dbReference>
<dbReference type="PANTHER" id="PTHR45436">
    <property type="entry name" value="SENSOR HISTIDINE KINASE YKOH"/>
    <property type="match status" value="1"/>
</dbReference>
<sequence>MRVFPQSLRWRLSAVIALVSVALAVALSLLVRSEFSRVQLADARRVQDERIQLVVRDYGLTGRAALGARLDAADVPRELLDAVVGGRRATYLERTTAGTWIWAAAETNGHVLSLRSTYADRDEASKQLDNVLILGSAAVLVLATVLGIVLGGRLSRRLRHAAVVARRVAEGDAMLSVGLSVSAEIGARPRDETTELAQAVDAMAAALRARLVAEQRVTADIAHELRTPVTGLVTAAELLPPSRPAELVRDRVTVLRSLVEDILEVARLDAATERAELVDVPLGEFVSRRVPSAVVTGAETVRTDPRRLERVLVNLIDNAERHGAPPVSVVVTGTTLVVRDHGPGFPQEILEEGPSRFRTADPNRSDGHGLGLTIALAQARVLSAELTLENATDGGAEVRVVLPSAP</sequence>
<dbReference type="InterPro" id="IPR036890">
    <property type="entry name" value="HATPase_C_sf"/>
</dbReference>
<feature type="transmembrane region" description="Helical" evidence="10">
    <location>
        <begin position="12"/>
        <end position="31"/>
    </location>
</feature>
<dbReference type="AlphaFoldDB" id="A0A7W7Q6F7"/>
<dbReference type="SUPFAM" id="SSF55874">
    <property type="entry name" value="ATPase domain of HSP90 chaperone/DNA topoisomerase II/histidine kinase"/>
    <property type="match status" value="1"/>
</dbReference>
<dbReference type="Gene3D" id="6.10.340.10">
    <property type="match status" value="1"/>
</dbReference>
<comment type="subcellular location">
    <subcellularLocation>
        <location evidence="2">Cell membrane</location>
    </subcellularLocation>
</comment>
<dbReference type="EMBL" id="JACHJQ010000004">
    <property type="protein sequence ID" value="MBB4907594.1"/>
    <property type="molecule type" value="Genomic_DNA"/>
</dbReference>
<dbReference type="Pfam" id="PF00672">
    <property type="entry name" value="HAMP"/>
    <property type="match status" value="1"/>
</dbReference>
<comment type="caution">
    <text evidence="13">The sequence shown here is derived from an EMBL/GenBank/DDBJ whole genome shotgun (WGS) entry which is preliminary data.</text>
</comment>
<keyword evidence="8 10" id="KW-1133">Transmembrane helix</keyword>
<keyword evidence="14" id="KW-1185">Reference proteome</keyword>
<keyword evidence="7 13" id="KW-0418">Kinase</keyword>
<evidence type="ECO:0000313" key="14">
    <source>
        <dbReference type="Proteomes" id="UP000520767"/>
    </source>
</evidence>
<evidence type="ECO:0000256" key="8">
    <source>
        <dbReference type="ARBA" id="ARBA00022989"/>
    </source>
</evidence>
<dbReference type="SMART" id="SM00387">
    <property type="entry name" value="HATPase_c"/>
    <property type="match status" value="1"/>
</dbReference>
<reference evidence="13 14" key="1">
    <citation type="submission" date="2020-08" db="EMBL/GenBank/DDBJ databases">
        <title>Genomic Encyclopedia of Type Strains, Phase III (KMG-III): the genomes of soil and plant-associated and newly described type strains.</title>
        <authorList>
            <person name="Whitman W."/>
        </authorList>
    </citation>
    <scope>NUCLEOTIDE SEQUENCE [LARGE SCALE GENOMIC DNA]</scope>
    <source>
        <strain evidence="13 14">CECT 8960</strain>
    </source>
</reference>
<dbReference type="InterPro" id="IPR003594">
    <property type="entry name" value="HATPase_dom"/>
</dbReference>
<protein>
    <recommendedName>
        <fullName evidence="3">histidine kinase</fullName>
        <ecNumber evidence="3">2.7.13.3</ecNumber>
    </recommendedName>
</protein>
<dbReference type="InterPro" id="IPR036097">
    <property type="entry name" value="HisK_dim/P_sf"/>
</dbReference>
<evidence type="ECO:0000256" key="6">
    <source>
        <dbReference type="ARBA" id="ARBA00022692"/>
    </source>
</evidence>
<keyword evidence="4" id="KW-0597">Phosphoprotein</keyword>
<feature type="domain" description="HAMP" evidence="12">
    <location>
        <begin position="152"/>
        <end position="212"/>
    </location>
</feature>
<evidence type="ECO:0000256" key="2">
    <source>
        <dbReference type="ARBA" id="ARBA00004236"/>
    </source>
</evidence>
<dbReference type="Pfam" id="PF02518">
    <property type="entry name" value="HATPase_c"/>
    <property type="match status" value="1"/>
</dbReference>
<dbReference type="InterPro" id="IPR003661">
    <property type="entry name" value="HisK_dim/P_dom"/>
</dbReference>
<evidence type="ECO:0000256" key="3">
    <source>
        <dbReference type="ARBA" id="ARBA00012438"/>
    </source>
</evidence>
<dbReference type="InterPro" id="IPR050428">
    <property type="entry name" value="TCS_sensor_his_kinase"/>
</dbReference>
<evidence type="ECO:0000256" key="4">
    <source>
        <dbReference type="ARBA" id="ARBA00022553"/>
    </source>
</evidence>
<dbReference type="PROSITE" id="PS50885">
    <property type="entry name" value="HAMP"/>
    <property type="match status" value="1"/>
</dbReference>
<accession>A0A7W7Q6F7</accession>
<evidence type="ECO:0000256" key="9">
    <source>
        <dbReference type="ARBA" id="ARBA00023012"/>
    </source>
</evidence>
<evidence type="ECO:0000256" key="7">
    <source>
        <dbReference type="ARBA" id="ARBA00022777"/>
    </source>
</evidence>
<evidence type="ECO:0000256" key="5">
    <source>
        <dbReference type="ARBA" id="ARBA00022679"/>
    </source>
</evidence>
<comment type="catalytic activity">
    <reaction evidence="1">
        <text>ATP + protein L-histidine = ADP + protein N-phospho-L-histidine.</text>
        <dbReference type="EC" id="2.7.13.3"/>
    </reaction>
</comment>
<evidence type="ECO:0000259" key="11">
    <source>
        <dbReference type="PROSITE" id="PS50109"/>
    </source>
</evidence>
<dbReference type="PANTHER" id="PTHR45436:SF5">
    <property type="entry name" value="SENSOR HISTIDINE KINASE TRCS"/>
    <property type="match status" value="1"/>
</dbReference>
<name>A0A7W7Q6F7_9PSEU</name>
<dbReference type="Gene3D" id="3.30.565.10">
    <property type="entry name" value="Histidine kinase-like ATPase, C-terminal domain"/>
    <property type="match status" value="1"/>
</dbReference>
<dbReference type="Proteomes" id="UP000520767">
    <property type="component" value="Unassembled WGS sequence"/>
</dbReference>
<evidence type="ECO:0000256" key="10">
    <source>
        <dbReference type="SAM" id="Phobius"/>
    </source>
</evidence>
<dbReference type="Gene3D" id="1.10.287.130">
    <property type="match status" value="1"/>
</dbReference>
<dbReference type="InterPro" id="IPR003660">
    <property type="entry name" value="HAMP_dom"/>
</dbReference>
<keyword evidence="9" id="KW-0902">Two-component regulatory system</keyword>
<gene>
    <name evidence="13" type="ORF">FHR82_003836</name>
</gene>
<evidence type="ECO:0000259" key="12">
    <source>
        <dbReference type="PROSITE" id="PS50885"/>
    </source>
</evidence>
<dbReference type="SMART" id="SM00388">
    <property type="entry name" value="HisKA"/>
    <property type="match status" value="1"/>
</dbReference>
<evidence type="ECO:0000256" key="1">
    <source>
        <dbReference type="ARBA" id="ARBA00000085"/>
    </source>
</evidence>
<dbReference type="Pfam" id="PF00512">
    <property type="entry name" value="HisKA"/>
    <property type="match status" value="1"/>
</dbReference>